<dbReference type="InterPro" id="IPR005162">
    <property type="entry name" value="Retrotrans_gag_dom"/>
</dbReference>
<sequence length="392" mass="43950">MATRGQGRGLRENEELASSRNQADFLAVMTNLVNTMQASAATTNLAMERMNGNDNGSGGNSVEGGPKTLATFLEVNPPVFRGSTNPMEADDCFITIERALQVQHVPEGQLVELAAYQLAGEAQQWWQGTYLLLQQGKGNNVITWEVFREEFYNEYFPNSVRQAKELELLQLRQGSMTVAAYTSKFEELCRFSRVCQGPLGDPKGYEEWKCMKYQDGLRNDIMRVVAPLEVKSFVELVNKSRVVEDCSRKNATTSTDRGGYHDRGGGARSFAPRGRNFKRGEYVQQSQRDRATFQGNNNNHQRRYGCGGAGHMSWNYLEKANRNAGRPQQGRVYAITTDDAAKSDILIRDAVALIHLFRVRFEPSGVDAMICLQVVTRHLNSLDLPNEMKLIA</sequence>
<feature type="region of interest" description="Disordered" evidence="1">
    <location>
        <begin position="248"/>
        <end position="302"/>
    </location>
</feature>
<dbReference type="Proteomes" id="UP000515211">
    <property type="component" value="Chromosome 2"/>
</dbReference>
<gene>
    <name evidence="4" type="primary">LOC107475738</name>
</gene>
<dbReference type="AlphaFoldDB" id="A0A9C6TNJ0"/>
<organism evidence="3 4">
    <name type="scientific">Arachis duranensis</name>
    <name type="common">Wild peanut</name>
    <dbReference type="NCBI Taxonomy" id="130453"/>
    <lineage>
        <taxon>Eukaryota</taxon>
        <taxon>Viridiplantae</taxon>
        <taxon>Streptophyta</taxon>
        <taxon>Embryophyta</taxon>
        <taxon>Tracheophyta</taxon>
        <taxon>Spermatophyta</taxon>
        <taxon>Magnoliopsida</taxon>
        <taxon>eudicotyledons</taxon>
        <taxon>Gunneridae</taxon>
        <taxon>Pentapetalae</taxon>
        <taxon>rosids</taxon>
        <taxon>fabids</taxon>
        <taxon>Fabales</taxon>
        <taxon>Fabaceae</taxon>
        <taxon>Papilionoideae</taxon>
        <taxon>50 kb inversion clade</taxon>
        <taxon>dalbergioids sensu lato</taxon>
        <taxon>Dalbergieae</taxon>
        <taxon>Pterocarpus clade</taxon>
        <taxon>Arachis</taxon>
    </lineage>
</organism>
<evidence type="ECO:0000259" key="2">
    <source>
        <dbReference type="Pfam" id="PF03732"/>
    </source>
</evidence>
<feature type="domain" description="Retrotransposon gag" evidence="2">
    <location>
        <begin position="113"/>
        <end position="193"/>
    </location>
</feature>
<dbReference type="Pfam" id="PF03732">
    <property type="entry name" value="Retrotrans_gag"/>
    <property type="match status" value="1"/>
</dbReference>
<name>A0A9C6TNJ0_ARADU</name>
<keyword evidence="3" id="KW-1185">Reference proteome</keyword>
<evidence type="ECO:0000313" key="3">
    <source>
        <dbReference type="Proteomes" id="UP000515211"/>
    </source>
</evidence>
<accession>A0A9C6TNJ0</accession>
<dbReference type="GeneID" id="107475738"/>
<evidence type="ECO:0000313" key="4">
    <source>
        <dbReference type="RefSeq" id="XP_052113904.1"/>
    </source>
</evidence>
<dbReference type="RefSeq" id="XP_052113904.1">
    <property type="nucleotide sequence ID" value="XM_052257944.1"/>
</dbReference>
<reference evidence="3" key="1">
    <citation type="journal article" date="2016" name="Nat. Genet.">
        <title>The genome sequences of Arachis duranensis and Arachis ipaensis, the diploid ancestors of cultivated peanut.</title>
        <authorList>
            <person name="Bertioli D.J."/>
            <person name="Cannon S.B."/>
            <person name="Froenicke L."/>
            <person name="Huang G."/>
            <person name="Farmer A.D."/>
            <person name="Cannon E.K."/>
            <person name="Liu X."/>
            <person name="Gao D."/>
            <person name="Clevenger J."/>
            <person name="Dash S."/>
            <person name="Ren L."/>
            <person name="Moretzsohn M.C."/>
            <person name="Shirasawa K."/>
            <person name="Huang W."/>
            <person name="Vidigal B."/>
            <person name="Abernathy B."/>
            <person name="Chu Y."/>
            <person name="Niederhuth C.E."/>
            <person name="Umale P."/>
            <person name="Araujo A.C."/>
            <person name="Kozik A."/>
            <person name="Kim K.D."/>
            <person name="Burow M.D."/>
            <person name="Varshney R.K."/>
            <person name="Wang X."/>
            <person name="Zhang X."/>
            <person name="Barkley N."/>
            <person name="Guimaraes P.M."/>
            <person name="Isobe S."/>
            <person name="Guo B."/>
            <person name="Liao B."/>
            <person name="Stalker H.T."/>
            <person name="Schmitz R.J."/>
            <person name="Scheffler B.E."/>
            <person name="Leal-Bertioli S.C."/>
            <person name="Xun X."/>
            <person name="Jackson S.A."/>
            <person name="Michelmore R."/>
            <person name="Ozias-Akins P."/>
        </authorList>
    </citation>
    <scope>NUCLEOTIDE SEQUENCE [LARGE SCALE GENOMIC DNA]</scope>
    <source>
        <strain evidence="3">cv. V14167</strain>
    </source>
</reference>
<evidence type="ECO:0000256" key="1">
    <source>
        <dbReference type="SAM" id="MobiDB-lite"/>
    </source>
</evidence>
<proteinExistence type="predicted"/>
<protein>
    <submittedName>
        <fullName evidence="4">Uncharacterized protein LOC107475738</fullName>
    </submittedName>
</protein>
<dbReference type="PANTHER" id="PTHR34482:SF36">
    <property type="entry name" value="RETROTRANSPOSON GAG DOMAIN-CONTAINING PROTEIN"/>
    <property type="match status" value="1"/>
</dbReference>
<dbReference type="KEGG" id="adu:107475738"/>
<dbReference type="PANTHER" id="PTHR34482">
    <property type="entry name" value="DNA DAMAGE-INDUCIBLE PROTEIN 1-LIKE"/>
    <property type="match status" value="1"/>
</dbReference>
<reference evidence="4" key="2">
    <citation type="submission" date="2025-08" db="UniProtKB">
        <authorList>
            <consortium name="RefSeq"/>
        </authorList>
    </citation>
    <scope>IDENTIFICATION</scope>
    <source>
        <tissue evidence="4">Whole plant</tissue>
    </source>
</reference>